<dbReference type="PANTHER" id="PTHR46239">
    <property type="entry name" value="DNA REPAIR PROTEIN RAD51 HOMOLOG 3 RAD51C"/>
    <property type="match status" value="1"/>
</dbReference>
<keyword evidence="6" id="KW-0539">Nucleus</keyword>
<dbReference type="InterPro" id="IPR052093">
    <property type="entry name" value="HR_Repair_Mediator"/>
</dbReference>
<sequence>MSTVSSRPAVTLRLSGGLREKVIRSGYGTVADLLAVPFEELATELKLTQEQSNELIWQLQGSLSRTAYLTWEREATSVPITASSSALDSLFPRGKGVPPGKITEFCGRSGTGKTQLGIQLCINTQLPVAMGGSEGTSVFIDTEGSFIARRVAQIAQNSVEQMYQDMAVQGPAVDDLMRGIHYCRVHSAIELVAMVRMLRGIVQAHPKIKLVVIDTISSLFRSNFSDTQARTRLVANLGRQLVSIARDFDIAVSRN</sequence>
<keyword evidence="10" id="KW-1185">Reference proteome</keyword>
<evidence type="ECO:0000313" key="10">
    <source>
        <dbReference type="Proteomes" id="UP000780801"/>
    </source>
</evidence>
<dbReference type="PANTHER" id="PTHR46239:SF1">
    <property type="entry name" value="DNA REPAIR PROTEIN RAD51 HOMOLOG 3"/>
    <property type="match status" value="1"/>
</dbReference>
<evidence type="ECO:0000256" key="1">
    <source>
        <dbReference type="ARBA" id="ARBA00004123"/>
    </source>
</evidence>
<organism evidence="9 10">
    <name type="scientific">Lunasporangiospora selenospora</name>
    <dbReference type="NCBI Taxonomy" id="979761"/>
    <lineage>
        <taxon>Eukaryota</taxon>
        <taxon>Fungi</taxon>
        <taxon>Fungi incertae sedis</taxon>
        <taxon>Mucoromycota</taxon>
        <taxon>Mortierellomycotina</taxon>
        <taxon>Mortierellomycetes</taxon>
        <taxon>Mortierellales</taxon>
        <taxon>Mortierellaceae</taxon>
        <taxon>Lunasporangiospora</taxon>
    </lineage>
</organism>
<proteinExistence type="predicted"/>
<dbReference type="GO" id="GO:0005657">
    <property type="term" value="C:replication fork"/>
    <property type="evidence" value="ECO:0007669"/>
    <property type="project" value="TreeGrafter"/>
</dbReference>
<dbReference type="InterPro" id="IPR020588">
    <property type="entry name" value="RecA_ATP-bd"/>
</dbReference>
<accession>A0A9P6FW31</accession>
<evidence type="ECO:0000313" key="9">
    <source>
        <dbReference type="EMBL" id="KAF9582241.1"/>
    </source>
</evidence>
<keyword evidence="5" id="KW-0234">DNA repair</keyword>
<dbReference type="Gene3D" id="3.40.50.300">
    <property type="entry name" value="P-loop containing nucleotide triphosphate hydrolases"/>
    <property type="match status" value="1"/>
</dbReference>
<evidence type="ECO:0000259" key="8">
    <source>
        <dbReference type="PROSITE" id="PS50162"/>
    </source>
</evidence>
<feature type="domain" description="RecA family profile 1" evidence="8">
    <location>
        <begin position="76"/>
        <end position="255"/>
    </location>
</feature>
<evidence type="ECO:0000256" key="3">
    <source>
        <dbReference type="ARBA" id="ARBA00022763"/>
    </source>
</evidence>
<name>A0A9P6FW31_9FUNG</name>
<evidence type="ECO:0000256" key="5">
    <source>
        <dbReference type="ARBA" id="ARBA00023204"/>
    </source>
</evidence>
<reference evidence="9" key="1">
    <citation type="journal article" date="2020" name="Fungal Divers.">
        <title>Resolving the Mortierellaceae phylogeny through synthesis of multi-gene phylogenetics and phylogenomics.</title>
        <authorList>
            <person name="Vandepol N."/>
            <person name="Liber J."/>
            <person name="Desiro A."/>
            <person name="Na H."/>
            <person name="Kennedy M."/>
            <person name="Barry K."/>
            <person name="Grigoriev I.V."/>
            <person name="Miller A.N."/>
            <person name="O'Donnell K."/>
            <person name="Stajich J.E."/>
            <person name="Bonito G."/>
        </authorList>
    </citation>
    <scope>NUCLEOTIDE SEQUENCE</scope>
    <source>
        <strain evidence="9">KOD1015</strain>
    </source>
</reference>
<keyword evidence="2" id="KW-0547">Nucleotide-binding</keyword>
<comment type="caution">
    <text evidence="9">The sequence shown here is derived from an EMBL/GenBank/DDBJ whole genome shotgun (WGS) entry which is preliminary data.</text>
</comment>
<dbReference type="GO" id="GO:0000707">
    <property type="term" value="P:meiotic DNA recombinase assembly"/>
    <property type="evidence" value="ECO:0007669"/>
    <property type="project" value="TreeGrafter"/>
</dbReference>
<dbReference type="SUPFAM" id="SSF52540">
    <property type="entry name" value="P-loop containing nucleoside triphosphate hydrolases"/>
    <property type="match status" value="1"/>
</dbReference>
<dbReference type="AlphaFoldDB" id="A0A9P6FW31"/>
<dbReference type="EMBL" id="JAABOA010001124">
    <property type="protein sequence ID" value="KAF9582241.1"/>
    <property type="molecule type" value="Genomic_DNA"/>
</dbReference>
<dbReference type="InterPro" id="IPR013632">
    <property type="entry name" value="Rad51_C"/>
</dbReference>
<dbReference type="GO" id="GO:0008821">
    <property type="term" value="F:crossover junction DNA endonuclease activity"/>
    <property type="evidence" value="ECO:0007669"/>
    <property type="project" value="TreeGrafter"/>
</dbReference>
<comment type="subcellular location">
    <subcellularLocation>
        <location evidence="1">Nucleus</location>
    </subcellularLocation>
</comment>
<dbReference type="GO" id="GO:0033063">
    <property type="term" value="C:Rad51B-Rad51C-Rad51D-XRCC2 complex"/>
    <property type="evidence" value="ECO:0007669"/>
    <property type="project" value="TreeGrafter"/>
</dbReference>
<dbReference type="GO" id="GO:0007131">
    <property type="term" value="P:reciprocal meiotic recombination"/>
    <property type="evidence" value="ECO:0007669"/>
    <property type="project" value="TreeGrafter"/>
</dbReference>
<evidence type="ECO:0000256" key="4">
    <source>
        <dbReference type="ARBA" id="ARBA00022840"/>
    </source>
</evidence>
<protein>
    <recommendedName>
        <fullName evidence="7">DNA repair protein RAD51 homolog 3</fullName>
    </recommendedName>
</protein>
<dbReference type="Pfam" id="PF08423">
    <property type="entry name" value="Rad51"/>
    <property type="match status" value="1"/>
</dbReference>
<dbReference type="GO" id="GO:0033065">
    <property type="term" value="C:Rad51C-XRCC3 complex"/>
    <property type="evidence" value="ECO:0007669"/>
    <property type="project" value="TreeGrafter"/>
</dbReference>
<keyword evidence="4" id="KW-0067">ATP-binding</keyword>
<dbReference type="PROSITE" id="PS50162">
    <property type="entry name" value="RECA_2"/>
    <property type="match status" value="1"/>
</dbReference>
<evidence type="ECO:0000256" key="2">
    <source>
        <dbReference type="ARBA" id="ARBA00022741"/>
    </source>
</evidence>
<dbReference type="InterPro" id="IPR027417">
    <property type="entry name" value="P-loop_NTPase"/>
</dbReference>
<keyword evidence="3" id="KW-0227">DNA damage</keyword>
<dbReference type="Proteomes" id="UP000780801">
    <property type="component" value="Unassembled WGS sequence"/>
</dbReference>
<evidence type="ECO:0000256" key="7">
    <source>
        <dbReference type="ARBA" id="ARBA00040674"/>
    </source>
</evidence>
<evidence type="ECO:0000256" key="6">
    <source>
        <dbReference type="ARBA" id="ARBA00023242"/>
    </source>
</evidence>
<gene>
    <name evidence="9" type="primary">RAD51C</name>
    <name evidence="9" type="ORF">BGW38_000461</name>
</gene>
<dbReference type="OrthoDB" id="5957327at2759"/>
<dbReference type="GO" id="GO:0140664">
    <property type="term" value="F:ATP-dependent DNA damage sensor activity"/>
    <property type="evidence" value="ECO:0007669"/>
    <property type="project" value="InterPro"/>
</dbReference>
<dbReference type="GO" id="GO:0000400">
    <property type="term" value="F:four-way junction DNA binding"/>
    <property type="evidence" value="ECO:0007669"/>
    <property type="project" value="TreeGrafter"/>
</dbReference>
<dbReference type="GO" id="GO:0005524">
    <property type="term" value="F:ATP binding"/>
    <property type="evidence" value="ECO:0007669"/>
    <property type="project" value="UniProtKB-KW"/>
</dbReference>